<evidence type="ECO:0000313" key="15">
    <source>
        <dbReference type="Proteomes" id="UP000694392"/>
    </source>
</evidence>
<dbReference type="AlphaFoldDB" id="A0A8D0GJY2"/>
<keyword evidence="3 12" id="KW-0716">Sensory transduction</keyword>
<dbReference type="GO" id="GO:0005886">
    <property type="term" value="C:plasma membrane"/>
    <property type="evidence" value="ECO:0007669"/>
    <property type="project" value="UniProtKB-SubCell"/>
</dbReference>
<dbReference type="PANTHER" id="PTHR26453">
    <property type="entry name" value="OLFACTORY RECEPTOR"/>
    <property type="match status" value="1"/>
</dbReference>
<feature type="domain" description="G-protein coupled receptors family 1 profile" evidence="13">
    <location>
        <begin position="40"/>
        <end position="288"/>
    </location>
</feature>
<evidence type="ECO:0000256" key="2">
    <source>
        <dbReference type="ARBA" id="ARBA00022475"/>
    </source>
</evidence>
<keyword evidence="7 11" id="KW-0297">G-protein coupled receptor</keyword>
<keyword evidence="8 12" id="KW-0472">Membrane</keyword>
<dbReference type="GO" id="GO:0004984">
    <property type="term" value="F:olfactory receptor activity"/>
    <property type="evidence" value="ECO:0007669"/>
    <property type="project" value="InterPro"/>
</dbReference>
<feature type="transmembrane region" description="Helical" evidence="12">
    <location>
        <begin position="236"/>
        <end position="259"/>
    </location>
</feature>
<protein>
    <recommendedName>
        <fullName evidence="12">Olfactory receptor</fullName>
    </recommendedName>
</protein>
<dbReference type="PRINTS" id="PR00245">
    <property type="entry name" value="OLFACTORYR"/>
</dbReference>
<keyword evidence="10 11" id="KW-0807">Transducer</keyword>
<evidence type="ECO:0000256" key="1">
    <source>
        <dbReference type="ARBA" id="ARBA00004651"/>
    </source>
</evidence>
<feature type="transmembrane region" description="Helical" evidence="12">
    <location>
        <begin position="98"/>
        <end position="119"/>
    </location>
</feature>
<evidence type="ECO:0000256" key="4">
    <source>
        <dbReference type="ARBA" id="ARBA00022692"/>
    </source>
</evidence>
<evidence type="ECO:0000259" key="13">
    <source>
        <dbReference type="PROSITE" id="PS50262"/>
    </source>
</evidence>
<evidence type="ECO:0000256" key="10">
    <source>
        <dbReference type="ARBA" id="ARBA00023224"/>
    </source>
</evidence>
<keyword evidence="5 12" id="KW-0552">Olfaction</keyword>
<evidence type="ECO:0000256" key="11">
    <source>
        <dbReference type="RuleBase" id="RU000688"/>
    </source>
</evidence>
<dbReference type="InterPro" id="IPR000276">
    <property type="entry name" value="GPCR_Rhodpsn"/>
</dbReference>
<dbReference type="Proteomes" id="UP000694392">
    <property type="component" value="Unplaced"/>
</dbReference>
<dbReference type="PROSITE" id="PS50262">
    <property type="entry name" value="G_PROTEIN_RECEP_F1_2"/>
    <property type="match status" value="1"/>
</dbReference>
<dbReference type="CDD" id="cd15431">
    <property type="entry name" value="7tmA_OR13H-like"/>
    <property type="match status" value="1"/>
</dbReference>
<comment type="similarity">
    <text evidence="11">Belongs to the G-protein coupled receptor 1 family.</text>
</comment>
<evidence type="ECO:0000256" key="12">
    <source>
        <dbReference type="RuleBase" id="RU363047"/>
    </source>
</evidence>
<reference evidence="14" key="1">
    <citation type="submission" date="2025-08" db="UniProtKB">
        <authorList>
            <consortium name="Ensembl"/>
        </authorList>
    </citation>
    <scope>IDENTIFICATION</scope>
</reference>
<evidence type="ECO:0000256" key="8">
    <source>
        <dbReference type="ARBA" id="ARBA00023136"/>
    </source>
</evidence>
<dbReference type="GeneTree" id="ENSGT01140000282496"/>
<dbReference type="InterPro" id="IPR017452">
    <property type="entry name" value="GPCR_Rhodpsn_7TM"/>
</dbReference>
<evidence type="ECO:0000256" key="6">
    <source>
        <dbReference type="ARBA" id="ARBA00022989"/>
    </source>
</evidence>
<dbReference type="SUPFAM" id="SSF81321">
    <property type="entry name" value="Family A G protein-coupled receptor-like"/>
    <property type="match status" value="1"/>
</dbReference>
<evidence type="ECO:0000256" key="7">
    <source>
        <dbReference type="ARBA" id="ARBA00023040"/>
    </source>
</evidence>
<dbReference type="PROSITE" id="PS00237">
    <property type="entry name" value="G_PROTEIN_RECEP_F1_1"/>
    <property type="match status" value="1"/>
</dbReference>
<dbReference type="Ensembl" id="ENSSPUT00000010176.1">
    <property type="protein sequence ID" value="ENSSPUP00000009538.1"/>
    <property type="gene ID" value="ENSSPUG00000007399.1"/>
</dbReference>
<evidence type="ECO:0000313" key="14">
    <source>
        <dbReference type="Ensembl" id="ENSSPUP00000009538.1"/>
    </source>
</evidence>
<evidence type="ECO:0000256" key="9">
    <source>
        <dbReference type="ARBA" id="ARBA00023170"/>
    </source>
</evidence>
<evidence type="ECO:0000256" key="3">
    <source>
        <dbReference type="ARBA" id="ARBA00022606"/>
    </source>
</evidence>
<dbReference type="FunFam" id="1.20.1070.10:FF:000005">
    <property type="entry name" value="Olfactory receptor"/>
    <property type="match status" value="1"/>
</dbReference>
<organism evidence="14 15">
    <name type="scientific">Sphenodon punctatus</name>
    <name type="common">Tuatara</name>
    <name type="synonym">Hatteria punctata</name>
    <dbReference type="NCBI Taxonomy" id="8508"/>
    <lineage>
        <taxon>Eukaryota</taxon>
        <taxon>Metazoa</taxon>
        <taxon>Chordata</taxon>
        <taxon>Craniata</taxon>
        <taxon>Vertebrata</taxon>
        <taxon>Euteleostomi</taxon>
        <taxon>Lepidosauria</taxon>
        <taxon>Sphenodontia</taxon>
        <taxon>Sphenodontidae</taxon>
        <taxon>Sphenodon</taxon>
    </lineage>
</organism>
<feature type="transmembrane region" description="Helical" evidence="12">
    <location>
        <begin position="139"/>
        <end position="161"/>
    </location>
</feature>
<feature type="transmembrane region" description="Helical" evidence="12">
    <location>
        <begin position="59"/>
        <end position="78"/>
    </location>
</feature>
<dbReference type="GO" id="GO:0004930">
    <property type="term" value="F:G protein-coupled receptor activity"/>
    <property type="evidence" value="ECO:0007669"/>
    <property type="project" value="UniProtKB-KW"/>
</dbReference>
<keyword evidence="2 12" id="KW-1003">Cell membrane</keyword>
<dbReference type="OMA" id="NEYFMMA"/>
<sequence>MGDNETLVTEFILIGLSSHPRAQAVMFCLFLPIYLIALLGNSLMVVLIATDPHLHTPMYFFLSNLSFLDVTYTTSTVPQMLANTFARWPTISFARCMAQMYIILFLGIVECFLLAIMAYDRFAAVCSPLRYTQVMNWRVCIQLVAVSWASALVMTLTAVFMQPNRFCGHNIINNFTCELPAVVKLACADTQLNDILLFGSSVLTLLLPFSFILVTYVRIGLAVLRVRSSQGRGKAFSTCGSHLAVVSMFYGTAMAMYLRPQGKTSSDWDKVVSMFYGAVTPMINPLIYSLRNKDVKGALLRAMGRKHGHKDRVHSPGA</sequence>
<proteinExistence type="inferred from homology"/>
<evidence type="ECO:0000256" key="5">
    <source>
        <dbReference type="ARBA" id="ARBA00022725"/>
    </source>
</evidence>
<comment type="subcellular location">
    <subcellularLocation>
        <location evidence="1 12">Cell membrane</location>
        <topology evidence="1 12">Multi-pass membrane protein</topology>
    </subcellularLocation>
</comment>
<reference evidence="14" key="2">
    <citation type="submission" date="2025-09" db="UniProtKB">
        <authorList>
            <consortium name="Ensembl"/>
        </authorList>
    </citation>
    <scope>IDENTIFICATION</scope>
</reference>
<dbReference type="PRINTS" id="PR00237">
    <property type="entry name" value="GPCRRHODOPSN"/>
</dbReference>
<accession>A0A8D0GJY2</accession>
<dbReference type="Gene3D" id="1.20.1070.10">
    <property type="entry name" value="Rhodopsin 7-helix transmembrane proteins"/>
    <property type="match status" value="1"/>
</dbReference>
<keyword evidence="15" id="KW-1185">Reference proteome</keyword>
<keyword evidence="9 11" id="KW-0675">Receptor</keyword>
<feature type="transmembrane region" description="Helical" evidence="12">
    <location>
        <begin position="24"/>
        <end position="47"/>
    </location>
</feature>
<dbReference type="InterPro" id="IPR000725">
    <property type="entry name" value="Olfact_rcpt"/>
</dbReference>
<feature type="transmembrane region" description="Helical" evidence="12">
    <location>
        <begin position="202"/>
        <end position="224"/>
    </location>
</feature>
<feature type="transmembrane region" description="Helical" evidence="12">
    <location>
        <begin position="271"/>
        <end position="290"/>
    </location>
</feature>
<dbReference type="Pfam" id="PF13853">
    <property type="entry name" value="7tm_4"/>
    <property type="match status" value="1"/>
</dbReference>
<name>A0A8D0GJY2_SPHPU</name>
<keyword evidence="6 12" id="KW-1133">Transmembrane helix</keyword>
<keyword evidence="4 11" id="KW-0812">Transmembrane</keyword>